<dbReference type="Proteomes" id="UP001354073">
    <property type="component" value="Unassembled WGS sequence"/>
</dbReference>
<dbReference type="EMBL" id="JAVHXJ020000150">
    <property type="protein sequence ID" value="MGI1900142.1"/>
    <property type="molecule type" value="Genomic_DNA"/>
</dbReference>
<sequence length="554" mass="59278">MSTDNNGGIQRPDGKVNPIDTDYQIGQDNVALKVGPFGLDIHNRVFAISGMSIILFVVLTLAFRQQVEPFFAGLRGWLVSNLDWFFLSAGNVFVVVCLILIVTPLGRVRIGGTEATPDYTYAGWLAMLFAAGMGIGLVFFGVSEPMSHFSAALGGVNVENGVRTDWAPLGAAEGDTSAASALGMAATIYHWALHPWSIYALLALGLAIFSFNKGLPLTMRSIFYPLFGERVWGWVGHIIDILAVVATVFGLATSLGYGASQAATGLNFLFGIPMTETTQVVLIVIITALALISVVAGLDSGVKRLSEINMGLAALLLLFVIIVGPTVAIMTGFFENIMSYLVNVPALSMPFGREDVNYSQGWTAFYWAWWISWSPFVGMFIARVSRGRSVREFIVCVILIPSTVCVLWMTAFGGTAISQYVNDGYQAVFDAELPLKLFAMLDVMPLSQITSIVGIILVVVFFITSADSGSLVIDTIAAGGKVDAPTPQRVFWCTFEGLVAIALMLGGGLAAAQAMAVTTGLPFTIVLLVATVSLVKGLMDEPRPTSKSMKKAKA</sequence>
<accession>A0ACC7RID4</accession>
<gene>
    <name evidence="1" type="ORF">REH74_021720</name>
</gene>
<evidence type="ECO:0000313" key="1">
    <source>
        <dbReference type="EMBL" id="MGI1900142.1"/>
    </source>
</evidence>
<protein>
    <submittedName>
        <fullName evidence="1">BCCT family transporter</fullName>
    </submittedName>
</protein>
<proteinExistence type="predicted"/>
<organism evidence="1 2">
    <name type="scientific">Vibrio campbellii</name>
    <dbReference type="NCBI Taxonomy" id="680"/>
    <lineage>
        <taxon>Bacteria</taxon>
        <taxon>Pseudomonadati</taxon>
        <taxon>Pseudomonadota</taxon>
        <taxon>Gammaproteobacteria</taxon>
        <taxon>Vibrionales</taxon>
        <taxon>Vibrionaceae</taxon>
        <taxon>Vibrio</taxon>
    </lineage>
</organism>
<comment type="caution">
    <text evidence="1">The sequence shown here is derived from an EMBL/GenBank/DDBJ whole genome shotgun (WGS) entry which is preliminary data.</text>
</comment>
<name>A0ACC7RID4_9VIBR</name>
<reference evidence="1" key="1">
    <citation type="submission" date="2024-11" db="EMBL/GenBank/DDBJ databases">
        <title>Identification of new Vibrio campbellii strains harboring the pVA1 plasmid isolated from Penaeus vannamei postlarvae affected by outbreaks of acute hepatopancreatic necrosis disease (AHPND) in Mexico.</title>
        <authorList>
            <person name="Gomez-Gil B."/>
            <person name="Enciso-Ibarra J."/>
        </authorList>
    </citation>
    <scope>NUCLEOTIDE SEQUENCE</scope>
    <source>
        <strain evidence="1">M270204</strain>
    </source>
</reference>
<evidence type="ECO:0000313" key="2">
    <source>
        <dbReference type="Proteomes" id="UP001354073"/>
    </source>
</evidence>